<accession>A0A2S7WUK9</accession>
<organism evidence="1 2">
    <name type="scientific">Polaribacter glomeratus</name>
    <dbReference type="NCBI Taxonomy" id="102"/>
    <lineage>
        <taxon>Bacteria</taxon>
        <taxon>Pseudomonadati</taxon>
        <taxon>Bacteroidota</taxon>
        <taxon>Flavobacteriia</taxon>
        <taxon>Flavobacteriales</taxon>
        <taxon>Flavobacteriaceae</taxon>
    </lineage>
</organism>
<sequence length="143" mass="15929">MKNLFGILLSTILLFTSCGINKGIVKGSLCYPSDYIPEMNVYLKNMDNNKIYLTDTKQGQKTFRFKKIVSGNYVAYAYTKDSIAMELNGNSLKASGGFTKAVDCGLTVKCNDHRLVKFEVKKGKTVNSISICDWYGALVPKEK</sequence>
<comment type="caution">
    <text evidence="1">The sequence shown here is derived from an EMBL/GenBank/DDBJ whole genome shotgun (WGS) entry which is preliminary data.</text>
</comment>
<dbReference type="AlphaFoldDB" id="A0A2S7WUK9"/>
<dbReference type="RefSeq" id="WP_105019843.1">
    <property type="nucleotide sequence ID" value="NZ_MSCM01000001.1"/>
</dbReference>
<evidence type="ECO:0008006" key="3">
    <source>
        <dbReference type="Google" id="ProtNLM"/>
    </source>
</evidence>
<evidence type="ECO:0000313" key="2">
    <source>
        <dbReference type="Proteomes" id="UP000239068"/>
    </source>
</evidence>
<reference evidence="1 2" key="1">
    <citation type="submission" date="2016-12" db="EMBL/GenBank/DDBJ databases">
        <title>Trade-off between light-utilization and light-protection in marine flavobacteria.</title>
        <authorList>
            <person name="Kumagai Y."/>
            <person name="Yoshizawa S."/>
            <person name="Kogure K."/>
            <person name="Iwasaki W."/>
        </authorList>
    </citation>
    <scope>NUCLEOTIDE SEQUENCE [LARGE SCALE GENOMIC DNA]</scope>
    <source>
        <strain evidence="1 2">ATCC 43844</strain>
    </source>
</reference>
<name>A0A2S7WUK9_9FLAO</name>
<dbReference type="OrthoDB" id="1496258at2"/>
<protein>
    <recommendedName>
        <fullName evidence="3">Lipoprotein</fullName>
    </recommendedName>
</protein>
<dbReference type="PROSITE" id="PS51257">
    <property type="entry name" value="PROKAR_LIPOPROTEIN"/>
    <property type="match status" value="1"/>
</dbReference>
<gene>
    <name evidence="1" type="ORF">BTO16_01105</name>
</gene>
<evidence type="ECO:0000313" key="1">
    <source>
        <dbReference type="EMBL" id="PQJ81265.1"/>
    </source>
</evidence>
<keyword evidence="2" id="KW-1185">Reference proteome</keyword>
<dbReference type="EMBL" id="MSCM01000001">
    <property type="protein sequence ID" value="PQJ81265.1"/>
    <property type="molecule type" value="Genomic_DNA"/>
</dbReference>
<dbReference type="Proteomes" id="UP000239068">
    <property type="component" value="Unassembled WGS sequence"/>
</dbReference>
<proteinExistence type="predicted"/>